<comment type="caution">
    <text evidence="1">The sequence shown here is derived from an EMBL/GenBank/DDBJ whole genome shotgun (WGS) entry which is preliminary data.</text>
</comment>
<dbReference type="EMBL" id="QOVK01000030">
    <property type="protein sequence ID" value="RXG12506.1"/>
    <property type="molecule type" value="Genomic_DNA"/>
</dbReference>
<dbReference type="Proteomes" id="UP000289859">
    <property type="component" value="Unassembled WGS sequence"/>
</dbReference>
<name>A0A4Q0NQ89_9FLAO</name>
<keyword evidence="2" id="KW-1185">Reference proteome</keyword>
<reference evidence="1 2" key="1">
    <citation type="submission" date="2018-07" db="EMBL/GenBank/DDBJ databases">
        <title>Leeuwenhoekiella genomics.</title>
        <authorList>
            <person name="Tahon G."/>
            <person name="Willems A."/>
        </authorList>
    </citation>
    <scope>NUCLEOTIDE SEQUENCE [LARGE SCALE GENOMIC DNA]</scope>
    <source>
        <strain evidence="1 2">LMG 29608</strain>
    </source>
</reference>
<dbReference type="AlphaFoldDB" id="A0A4Q0NQ89"/>
<evidence type="ECO:0000313" key="2">
    <source>
        <dbReference type="Proteomes" id="UP000289859"/>
    </source>
</evidence>
<accession>A0A4Q0NQ89</accession>
<sequence length="51" mass="5823">MSKEPNKNIIAAMPIPINTFSTLGFLEPKYRKDINIDVPTIKPPYNLFFAL</sequence>
<protein>
    <submittedName>
        <fullName evidence="1">Uncharacterized protein</fullName>
    </submittedName>
</protein>
<organism evidence="1 2">
    <name type="scientific">Leeuwenhoekiella polynyae</name>
    <dbReference type="NCBI Taxonomy" id="1550906"/>
    <lineage>
        <taxon>Bacteria</taxon>
        <taxon>Pseudomonadati</taxon>
        <taxon>Bacteroidota</taxon>
        <taxon>Flavobacteriia</taxon>
        <taxon>Flavobacteriales</taxon>
        <taxon>Flavobacteriaceae</taxon>
        <taxon>Leeuwenhoekiella</taxon>
    </lineage>
</organism>
<evidence type="ECO:0000313" key="1">
    <source>
        <dbReference type="EMBL" id="RXG12506.1"/>
    </source>
</evidence>
<proteinExistence type="predicted"/>
<gene>
    <name evidence="1" type="ORF">DSM02_3883</name>
</gene>